<evidence type="ECO:0000256" key="7">
    <source>
        <dbReference type="ARBA" id="ARBA00023239"/>
    </source>
</evidence>
<dbReference type="SUPFAM" id="SSF53850">
    <property type="entry name" value="Periplasmic binding protein-like II"/>
    <property type="match status" value="1"/>
</dbReference>
<dbReference type="EC" id="4.2.1.51" evidence="2 10"/>
<feature type="site" description="Essential for prephenate dehydratase activity" evidence="9">
    <location>
        <position position="174"/>
    </location>
</feature>
<dbReference type="InterPro" id="IPR018528">
    <property type="entry name" value="Preph_deHydtase_CS"/>
</dbReference>
<dbReference type="HOGENOM" id="CLU_035008_0_2_9"/>
<evidence type="ECO:0000259" key="11">
    <source>
        <dbReference type="PROSITE" id="PS51171"/>
    </source>
</evidence>
<evidence type="ECO:0000256" key="4">
    <source>
        <dbReference type="ARBA" id="ARBA00022605"/>
    </source>
</evidence>
<proteinExistence type="predicted"/>
<keyword evidence="4 10" id="KW-0028">Amino-acid biosynthesis</keyword>
<evidence type="ECO:0000256" key="9">
    <source>
        <dbReference type="PIRSR" id="PIRSR001500-2"/>
    </source>
</evidence>
<dbReference type="Pfam" id="PF00800">
    <property type="entry name" value="PDT"/>
    <property type="match status" value="1"/>
</dbReference>
<dbReference type="SUPFAM" id="SSF55021">
    <property type="entry name" value="ACT-like"/>
    <property type="match status" value="1"/>
</dbReference>
<dbReference type="UniPathway" id="UPA00121">
    <property type="reaction ID" value="UER00345"/>
</dbReference>
<evidence type="ECO:0000256" key="2">
    <source>
        <dbReference type="ARBA" id="ARBA00013147"/>
    </source>
</evidence>
<comment type="catalytic activity">
    <reaction evidence="8 10">
        <text>prephenate + H(+) = 3-phenylpyruvate + CO2 + H2O</text>
        <dbReference type="Rhea" id="RHEA:21648"/>
        <dbReference type="ChEBI" id="CHEBI:15377"/>
        <dbReference type="ChEBI" id="CHEBI:15378"/>
        <dbReference type="ChEBI" id="CHEBI:16526"/>
        <dbReference type="ChEBI" id="CHEBI:18005"/>
        <dbReference type="ChEBI" id="CHEBI:29934"/>
        <dbReference type="EC" id="4.2.1.51"/>
    </reaction>
</comment>
<dbReference type="PROSITE" id="PS51671">
    <property type="entry name" value="ACT"/>
    <property type="match status" value="1"/>
</dbReference>
<keyword evidence="5 10" id="KW-0057">Aromatic amino acid biosynthesis</keyword>
<comment type="pathway">
    <text evidence="1 10">Amino-acid biosynthesis; L-phenylalanine biosynthesis; phenylpyruvate from prephenate: step 1/1.</text>
</comment>
<evidence type="ECO:0000256" key="1">
    <source>
        <dbReference type="ARBA" id="ARBA00004741"/>
    </source>
</evidence>
<comment type="caution">
    <text evidence="13">The sequence shown here is derived from an EMBL/GenBank/DDBJ whole genome shotgun (WGS) entry which is preliminary data.</text>
</comment>
<dbReference type="InterPro" id="IPR002912">
    <property type="entry name" value="ACT_dom"/>
</dbReference>
<dbReference type="Proteomes" id="UP000004633">
    <property type="component" value="Unassembled WGS sequence"/>
</dbReference>
<dbReference type="InterPro" id="IPR001086">
    <property type="entry name" value="Preph_deHydtase"/>
</dbReference>
<dbReference type="Gene3D" id="3.40.190.10">
    <property type="entry name" value="Periplasmic binding protein-like II"/>
    <property type="match status" value="2"/>
</dbReference>
<protein>
    <recommendedName>
        <fullName evidence="3 10">Prephenate dehydratase</fullName>
        <shortName evidence="10">PDT</shortName>
        <ecNumber evidence="2 10">4.2.1.51</ecNumber>
    </recommendedName>
</protein>
<evidence type="ECO:0000256" key="6">
    <source>
        <dbReference type="ARBA" id="ARBA00023222"/>
    </source>
</evidence>
<dbReference type="AlphaFoldDB" id="E7N3U8"/>
<evidence type="ECO:0000313" key="14">
    <source>
        <dbReference type="Proteomes" id="UP000004633"/>
    </source>
</evidence>
<dbReference type="GO" id="GO:0009094">
    <property type="term" value="P:L-phenylalanine biosynthetic process"/>
    <property type="evidence" value="ECO:0007669"/>
    <property type="project" value="UniProtKB-UniPathway"/>
</dbReference>
<evidence type="ECO:0000256" key="8">
    <source>
        <dbReference type="ARBA" id="ARBA00047848"/>
    </source>
</evidence>
<keyword evidence="14" id="KW-1185">Reference proteome</keyword>
<evidence type="ECO:0000313" key="13">
    <source>
        <dbReference type="EMBL" id="EFW29125.1"/>
    </source>
</evidence>
<organism evidence="13 14">
    <name type="scientific">Selenomonas artemidis F0399</name>
    <dbReference type="NCBI Taxonomy" id="749551"/>
    <lineage>
        <taxon>Bacteria</taxon>
        <taxon>Bacillati</taxon>
        <taxon>Bacillota</taxon>
        <taxon>Negativicutes</taxon>
        <taxon>Selenomonadales</taxon>
        <taxon>Selenomonadaceae</taxon>
        <taxon>Selenomonas</taxon>
    </lineage>
</organism>
<gene>
    <name evidence="10" type="primary">pheA</name>
    <name evidence="13" type="ORF">HMPREF9555_01688</name>
</gene>
<evidence type="ECO:0000256" key="5">
    <source>
        <dbReference type="ARBA" id="ARBA00023141"/>
    </source>
</evidence>
<dbReference type="PROSITE" id="PS51171">
    <property type="entry name" value="PREPHENATE_DEHYDR_3"/>
    <property type="match status" value="1"/>
</dbReference>
<dbReference type="PANTHER" id="PTHR21022">
    <property type="entry name" value="PREPHENATE DEHYDRATASE P PROTEIN"/>
    <property type="match status" value="1"/>
</dbReference>
<dbReference type="Pfam" id="PF01842">
    <property type="entry name" value="ACT"/>
    <property type="match status" value="1"/>
</dbReference>
<evidence type="ECO:0000256" key="10">
    <source>
        <dbReference type="RuleBase" id="RU361254"/>
    </source>
</evidence>
<keyword evidence="6 10" id="KW-0584">Phenylalanine biosynthesis</keyword>
<reference evidence="13 14" key="1">
    <citation type="submission" date="2010-08" db="EMBL/GenBank/DDBJ databases">
        <authorList>
            <person name="Weinstock G."/>
            <person name="Sodergren E."/>
            <person name="Clifton S."/>
            <person name="Fulton L."/>
            <person name="Fulton B."/>
            <person name="Courtney L."/>
            <person name="Fronick C."/>
            <person name="Harrison M."/>
            <person name="Strong C."/>
            <person name="Farmer C."/>
            <person name="Delahaunty K."/>
            <person name="Markovic C."/>
            <person name="Hall O."/>
            <person name="Minx P."/>
            <person name="Tomlinson C."/>
            <person name="Mitreva M."/>
            <person name="Hou S."/>
            <person name="Chen J."/>
            <person name="Wollam A."/>
            <person name="Pepin K.H."/>
            <person name="Johnson M."/>
            <person name="Bhonagiri V."/>
            <person name="Zhang X."/>
            <person name="Suruliraj S."/>
            <person name="Warren W."/>
            <person name="Chinwalla A."/>
            <person name="Mardis E.R."/>
            <person name="Wilson R.K."/>
        </authorList>
    </citation>
    <scope>NUCLEOTIDE SEQUENCE [LARGE SCALE GENOMIC DNA]</scope>
    <source>
        <strain evidence="13 14">F0399</strain>
    </source>
</reference>
<name>E7N3U8_9FIRM</name>
<dbReference type="CDD" id="cd04905">
    <property type="entry name" value="ACT_CM-PDT"/>
    <property type="match status" value="1"/>
</dbReference>
<sequence length="285" mass="31220">MGILGPVGTHSEAAAIYLKEWRRRAAELVCFADIGECIHAVETGAVDTAFVPVENSLEGAITVTLDVLAHADALRVRREVIWPVHNYLMARAPRGEIHAVYSHAQPIAQCRDFLLRYCPRAEIIKTSSTARAAEIVGAAPPDAGFAAICTRRAGELNGLVERAGRIEDRGSNCTRFFEIAREGMMPPPAEPPDTVLVICRIDGTRPGALYEVLGEFAHREVNLTRIESRPARTELGAYIFFFDLDAHCDPDMLRDAIDAVAEKSVWLKIAGAFPVHRDVTHDLGA</sequence>
<dbReference type="CDD" id="cd13633">
    <property type="entry name" value="PBP2_Sa-PDT_like"/>
    <property type="match status" value="1"/>
</dbReference>
<feature type="domain" description="Prephenate dehydratase" evidence="11">
    <location>
        <begin position="1"/>
        <end position="181"/>
    </location>
</feature>
<dbReference type="PROSITE" id="PS00858">
    <property type="entry name" value="PREPHENATE_DEHYDR_2"/>
    <property type="match status" value="1"/>
</dbReference>
<accession>E7N3U8</accession>
<dbReference type="InterPro" id="IPR045865">
    <property type="entry name" value="ACT-like_dom_sf"/>
</dbReference>
<evidence type="ECO:0000259" key="12">
    <source>
        <dbReference type="PROSITE" id="PS51671"/>
    </source>
</evidence>
<dbReference type="GO" id="GO:0004664">
    <property type="term" value="F:prephenate dehydratase activity"/>
    <property type="evidence" value="ECO:0007669"/>
    <property type="project" value="UniProtKB-UniRule"/>
</dbReference>
<dbReference type="Gene3D" id="3.30.70.260">
    <property type="match status" value="1"/>
</dbReference>
<dbReference type="NCBIfam" id="NF008865">
    <property type="entry name" value="PRK11898.1"/>
    <property type="match status" value="1"/>
</dbReference>
<keyword evidence="7 10" id="KW-0456">Lyase</keyword>
<dbReference type="PIRSF" id="PIRSF001500">
    <property type="entry name" value="Chor_mut_pdt_Ppr"/>
    <property type="match status" value="1"/>
</dbReference>
<dbReference type="GO" id="GO:0005737">
    <property type="term" value="C:cytoplasm"/>
    <property type="evidence" value="ECO:0007669"/>
    <property type="project" value="TreeGrafter"/>
</dbReference>
<dbReference type="EMBL" id="AECV01000036">
    <property type="protein sequence ID" value="EFW29125.1"/>
    <property type="molecule type" value="Genomic_DNA"/>
</dbReference>
<dbReference type="PANTHER" id="PTHR21022:SF19">
    <property type="entry name" value="PREPHENATE DEHYDRATASE-RELATED"/>
    <property type="match status" value="1"/>
</dbReference>
<dbReference type="InterPro" id="IPR008242">
    <property type="entry name" value="Chor_mutase/pphenate_deHydtase"/>
</dbReference>
<feature type="domain" description="ACT" evidence="12">
    <location>
        <begin position="197"/>
        <end position="274"/>
    </location>
</feature>
<evidence type="ECO:0000256" key="3">
    <source>
        <dbReference type="ARBA" id="ARBA00021872"/>
    </source>
</evidence>
<dbReference type="STRING" id="749551.HMPREF9555_01688"/>